<dbReference type="OrthoDB" id="6209990at2759"/>
<keyword evidence="1" id="KW-1133">Transmembrane helix</keyword>
<proteinExistence type="predicted"/>
<feature type="transmembrane region" description="Helical" evidence="1">
    <location>
        <begin position="106"/>
        <end position="127"/>
    </location>
</feature>
<keyword evidence="2" id="KW-0732">Signal</keyword>
<reference evidence="5" key="2">
    <citation type="submission" date="2020-11" db="EMBL/GenBank/DDBJ databases">
        <authorList>
            <person name="McCartney M.A."/>
            <person name="Auch B."/>
            <person name="Kono T."/>
            <person name="Mallez S."/>
            <person name="Becker A."/>
            <person name="Gohl D.M."/>
            <person name="Silverstein K.A.T."/>
            <person name="Koren S."/>
            <person name="Bechman K.B."/>
            <person name="Herman A."/>
            <person name="Abrahante J.E."/>
            <person name="Garbe J."/>
        </authorList>
    </citation>
    <scope>NUCLEOTIDE SEQUENCE</scope>
    <source>
        <strain evidence="5">Duluth1</strain>
        <tissue evidence="5">Whole animal</tissue>
    </source>
</reference>
<evidence type="ECO:0000256" key="2">
    <source>
        <dbReference type="SAM" id="SignalP"/>
    </source>
</evidence>
<protein>
    <submittedName>
        <fullName evidence="5">Uncharacterized protein</fullName>
    </submittedName>
</protein>
<keyword evidence="6" id="KW-1185">Reference proteome</keyword>
<dbReference type="EMBL" id="JAIWYP010000002">
    <property type="protein sequence ID" value="KAH3870354.1"/>
    <property type="molecule type" value="Genomic_DNA"/>
</dbReference>
<feature type="signal peptide" evidence="2">
    <location>
        <begin position="1"/>
        <end position="29"/>
    </location>
</feature>
<reference evidence="5" key="1">
    <citation type="journal article" date="2019" name="bioRxiv">
        <title>The Genome of the Zebra Mussel, Dreissena polymorpha: A Resource for Invasive Species Research.</title>
        <authorList>
            <person name="McCartney M.A."/>
            <person name="Auch B."/>
            <person name="Kono T."/>
            <person name="Mallez S."/>
            <person name="Zhang Y."/>
            <person name="Obille A."/>
            <person name="Becker A."/>
            <person name="Abrahante J.E."/>
            <person name="Garbe J."/>
            <person name="Badalamenti J.P."/>
            <person name="Herman A."/>
            <person name="Mangelson H."/>
            <person name="Liachko I."/>
            <person name="Sullivan S."/>
            <person name="Sone E.D."/>
            <person name="Koren S."/>
            <person name="Silverstein K.A.T."/>
            <person name="Beckman K.B."/>
            <person name="Gohl D.M."/>
        </authorList>
    </citation>
    <scope>NUCLEOTIDE SEQUENCE</scope>
    <source>
        <strain evidence="5">Duluth1</strain>
        <tissue evidence="5">Whole animal</tissue>
    </source>
</reference>
<dbReference type="AlphaFoldDB" id="A0A9D4M6T0"/>
<dbReference type="EMBL" id="JAIWYP010000004">
    <property type="protein sequence ID" value="KAH3831370.1"/>
    <property type="molecule type" value="Genomic_DNA"/>
</dbReference>
<evidence type="ECO:0000313" key="5">
    <source>
        <dbReference type="EMBL" id="KAH3870354.1"/>
    </source>
</evidence>
<evidence type="ECO:0000313" key="6">
    <source>
        <dbReference type="Proteomes" id="UP000828390"/>
    </source>
</evidence>
<keyword evidence="1" id="KW-0812">Transmembrane</keyword>
<accession>A0A9D4M6T0</accession>
<keyword evidence="1" id="KW-0472">Membrane</keyword>
<comment type="caution">
    <text evidence="5">The sequence shown here is derived from an EMBL/GenBank/DDBJ whole genome shotgun (WGS) entry which is preliminary data.</text>
</comment>
<evidence type="ECO:0000313" key="3">
    <source>
        <dbReference type="EMBL" id="KAH3695145.1"/>
    </source>
</evidence>
<evidence type="ECO:0000313" key="4">
    <source>
        <dbReference type="EMBL" id="KAH3831370.1"/>
    </source>
</evidence>
<gene>
    <name evidence="5" type="ORF">DPMN_033536</name>
    <name evidence="3" type="ORF">DPMN_082601</name>
    <name evidence="4" type="ORF">DPMN_104635</name>
</gene>
<organism evidence="5 6">
    <name type="scientific">Dreissena polymorpha</name>
    <name type="common">Zebra mussel</name>
    <name type="synonym">Mytilus polymorpha</name>
    <dbReference type="NCBI Taxonomy" id="45954"/>
    <lineage>
        <taxon>Eukaryota</taxon>
        <taxon>Metazoa</taxon>
        <taxon>Spiralia</taxon>
        <taxon>Lophotrochozoa</taxon>
        <taxon>Mollusca</taxon>
        <taxon>Bivalvia</taxon>
        <taxon>Autobranchia</taxon>
        <taxon>Heteroconchia</taxon>
        <taxon>Euheterodonta</taxon>
        <taxon>Imparidentia</taxon>
        <taxon>Neoheterodontei</taxon>
        <taxon>Myida</taxon>
        <taxon>Dreissenoidea</taxon>
        <taxon>Dreissenidae</taxon>
        <taxon>Dreissena</taxon>
    </lineage>
</organism>
<feature type="chain" id="PRO_5040097868" evidence="2">
    <location>
        <begin position="30"/>
        <end position="176"/>
    </location>
</feature>
<evidence type="ECO:0000256" key="1">
    <source>
        <dbReference type="SAM" id="Phobius"/>
    </source>
</evidence>
<dbReference type="EMBL" id="JAIWYP010000016">
    <property type="protein sequence ID" value="KAH3695145.1"/>
    <property type="molecule type" value="Genomic_DNA"/>
</dbReference>
<sequence length="176" mass="20141">MDMEGNILKNAIVALVAALMFQGLDIVHCAECCAPYLDGNGEYRASFWCPQKCCYRRHIGATPTETLYVKELDFRFRECCDNPDHQVYSYERRTCLLQQPISLRTYVLLTTAVSIVTVTGTMVYCLISKCQNKIHTKNNVNVSNTIDIDDITKPLDPFARIDYPERKSNSWKISKL</sequence>
<dbReference type="Proteomes" id="UP000828390">
    <property type="component" value="Unassembled WGS sequence"/>
</dbReference>
<name>A0A9D4M6T0_DREPO</name>